<accession>A0A8H4J5T4</accession>
<reference evidence="2" key="1">
    <citation type="submission" date="2020-04" db="EMBL/GenBank/DDBJ databases">
        <title>Genome Assembly and Annotation of Botryosphaeria dothidea sdau 11-99, a Latent Pathogen of Apple Fruit Ring Rot in China.</title>
        <authorList>
            <person name="Yu C."/>
            <person name="Diao Y."/>
            <person name="Lu Q."/>
            <person name="Zhao J."/>
            <person name="Cui S."/>
            <person name="Peng C."/>
            <person name="He B."/>
            <person name="Liu H."/>
        </authorList>
    </citation>
    <scope>NUCLEOTIDE SEQUENCE [LARGE SCALE GENOMIC DNA]</scope>
    <source>
        <strain evidence="2">Sdau11-99</strain>
    </source>
</reference>
<comment type="caution">
    <text evidence="2">The sequence shown here is derived from an EMBL/GenBank/DDBJ whole genome shotgun (WGS) entry which is preliminary data.</text>
</comment>
<dbReference type="PANTHER" id="PTHR33112:SF16">
    <property type="entry name" value="HETEROKARYON INCOMPATIBILITY DOMAIN-CONTAINING PROTEIN"/>
    <property type="match status" value="1"/>
</dbReference>
<evidence type="ECO:0000313" key="3">
    <source>
        <dbReference type="Proteomes" id="UP000572817"/>
    </source>
</evidence>
<dbReference type="AlphaFoldDB" id="A0A8H4J5T4"/>
<evidence type="ECO:0000259" key="1">
    <source>
        <dbReference type="Pfam" id="PF06985"/>
    </source>
</evidence>
<feature type="domain" description="Heterokaryon incompatibility" evidence="1">
    <location>
        <begin position="231"/>
        <end position="385"/>
    </location>
</feature>
<dbReference type="EMBL" id="WWBZ02000001">
    <property type="protein sequence ID" value="KAF4313169.1"/>
    <property type="molecule type" value="Genomic_DNA"/>
</dbReference>
<dbReference type="Pfam" id="PF06985">
    <property type="entry name" value="HET"/>
    <property type="match status" value="1"/>
</dbReference>
<evidence type="ECO:0000313" key="2">
    <source>
        <dbReference type="EMBL" id="KAF4313169.1"/>
    </source>
</evidence>
<proteinExistence type="predicted"/>
<dbReference type="Proteomes" id="UP000572817">
    <property type="component" value="Unassembled WGS sequence"/>
</dbReference>
<gene>
    <name evidence="2" type="ORF">GTA08_BOTSDO00154</name>
</gene>
<dbReference type="InterPro" id="IPR010730">
    <property type="entry name" value="HET"/>
</dbReference>
<dbReference type="PANTHER" id="PTHR33112">
    <property type="entry name" value="DOMAIN PROTEIN, PUTATIVE-RELATED"/>
    <property type="match status" value="1"/>
</dbReference>
<name>A0A8H4J5T4_9PEZI</name>
<sequence length="770" mass="85614">MDSSHTPSADSGPVPVAVQPPASIPLCKDCQALSLRDFNQDQIVNEKLEKYKPIYVRHDMFPDLPRLAETTAATGCVFCHFLRETILSTLEDEILDELRAESDGVPVEIGNVTFEFQGKDTLQIDYQFQDRSPNTLHLDIAADRGACVEPFEMERRHVPAELFSDAGMMNVQKFLDKAIAASPPPTEAPEVPTRLVDVGGSSHQDEPRIVIASEHAPLRDSATTDVEQRRYVALSYCWGGAQDQNYFLKTETKTLSEWKQRIPLNRFPRTLRDAVLLTRRLGVRYIWIDALCIVQDSRQDWEHEAALMGRVYQNAYLTICALQGSCADGFSYRPTPTVEIPFATHLAPAVTGSYHILPVNHCLSSGTPGCPFFSKWIERGWTYQELQFSSRALLFGKAQTYLYICETEQYSGHLHGRFEPENGHTYWAQGTLRSVWRFNDPTPTTSPYALWYRAVEDYASRQLTFPADRLPAISGLASSFSARFLPSSARTYAAGLWAPDLCADRSCGLLWSRRSAGARLAPPFAAFLARRLASCARTAPSWSWASHDDGVVFMAGSGPHFAALAAVEGVRLPPLAGADAFGAVGRGGALRVAGWVAAIPVACFENYFGTMWERNRPARCERSGRVHPAGASALEMLGADGRGRGSVELDWWVEDGRHGEYWRGGVVEVLVCGVSVHPEELVPGAMGRRERWEWVKGMRSEVDGEGRWVHRDGEGRAWALDSLFVEGIVLLETAPGSGEYLRAGYFRGTALHDDSLEELREAEYRTVRIV</sequence>
<dbReference type="OrthoDB" id="3691074at2759"/>
<protein>
    <recommendedName>
        <fullName evidence="1">Heterokaryon incompatibility domain-containing protein</fullName>
    </recommendedName>
</protein>
<keyword evidence="3" id="KW-1185">Reference proteome</keyword>
<organism evidence="2 3">
    <name type="scientific">Botryosphaeria dothidea</name>
    <dbReference type="NCBI Taxonomy" id="55169"/>
    <lineage>
        <taxon>Eukaryota</taxon>
        <taxon>Fungi</taxon>
        <taxon>Dikarya</taxon>
        <taxon>Ascomycota</taxon>
        <taxon>Pezizomycotina</taxon>
        <taxon>Dothideomycetes</taxon>
        <taxon>Dothideomycetes incertae sedis</taxon>
        <taxon>Botryosphaeriales</taxon>
        <taxon>Botryosphaeriaceae</taxon>
        <taxon>Botryosphaeria</taxon>
    </lineage>
</organism>